<protein>
    <submittedName>
        <fullName evidence="2">Uncharacterized protein</fullName>
    </submittedName>
</protein>
<dbReference type="OrthoDB" id="4946950at2"/>
<gene>
    <name evidence="2" type="ordered locus">Asphe3_03190</name>
</gene>
<dbReference type="AlphaFoldDB" id="F0M7Y3"/>
<reference evidence="2 3" key="1">
    <citation type="journal article" date="2011" name="Stand. Genomic Sci.">
        <title>Complete genome sequence of Arthrobacter phenanthrenivorans type strain (Sphe3).</title>
        <authorList>
            <person name="Kallimanis A."/>
            <person name="Labutti K.M."/>
            <person name="Lapidus A."/>
            <person name="Clum A."/>
            <person name="Lykidis A."/>
            <person name="Mavromatis K."/>
            <person name="Pagani I."/>
            <person name="Liolios K."/>
            <person name="Ivanova N."/>
            <person name="Goodwin L."/>
            <person name="Pitluck S."/>
            <person name="Chen A."/>
            <person name="Palaniappan K."/>
            <person name="Markowitz V."/>
            <person name="Bristow J."/>
            <person name="Velentzas A.D."/>
            <person name="Perisynakis A."/>
            <person name="Ouzounis C.C."/>
            <person name="Kyrpides N.C."/>
            <person name="Koukkou A.I."/>
            <person name="Drainas C."/>
        </authorList>
    </citation>
    <scope>NUCLEOTIDE SEQUENCE [LARGE SCALE GENOMIC DNA]</scope>
    <source>
        <strain evidence="3">DSM 18606 / JCM 16027 / LMG 23796 / Sphe3</strain>
    </source>
</reference>
<dbReference type="KEGG" id="apn:Asphe3_03190"/>
<evidence type="ECO:0000313" key="3">
    <source>
        <dbReference type="Proteomes" id="UP000008639"/>
    </source>
</evidence>
<proteinExistence type="predicted"/>
<dbReference type="EMBL" id="CP002379">
    <property type="protein sequence ID" value="ADX71536.1"/>
    <property type="molecule type" value="Genomic_DNA"/>
</dbReference>
<keyword evidence="1" id="KW-0472">Membrane</keyword>
<dbReference type="Proteomes" id="UP000008639">
    <property type="component" value="Chromosome"/>
</dbReference>
<dbReference type="HOGENOM" id="CLU_1399968_0_0_11"/>
<evidence type="ECO:0000313" key="2">
    <source>
        <dbReference type="EMBL" id="ADX71536.1"/>
    </source>
</evidence>
<feature type="transmembrane region" description="Helical" evidence="1">
    <location>
        <begin position="55"/>
        <end position="74"/>
    </location>
</feature>
<sequence length="204" mass="21110">MLHVDVKRARRPAEVAVAAGVVWLAGISPVPGVYLEPDPGRRLAMLRKGRRSWVVGQHVAAAGTAAMPAAFARLALALPGGRPRTLVGTAAVALAAGAPLFISQLAVRASDLERFAERRLPGWPFLSYAWLHVLALGSLSGALAGLPDKEKEAAAVGLAALGSGVVLAKTGDIPPFVFYLAEQLAAASFLGRKKALPPGMGTRA</sequence>
<feature type="transmembrane region" description="Helical" evidence="1">
    <location>
        <begin position="12"/>
        <end position="35"/>
    </location>
</feature>
<keyword evidence="1" id="KW-0812">Transmembrane</keyword>
<organism evidence="2 3">
    <name type="scientific">Pseudarthrobacter phenanthrenivorans (strain DSM 18606 / JCM 16027 / LMG 23796 / Sphe3)</name>
    <name type="common">Arthrobacter phenanthrenivorans</name>
    <dbReference type="NCBI Taxonomy" id="930171"/>
    <lineage>
        <taxon>Bacteria</taxon>
        <taxon>Bacillati</taxon>
        <taxon>Actinomycetota</taxon>
        <taxon>Actinomycetes</taxon>
        <taxon>Micrococcales</taxon>
        <taxon>Micrococcaceae</taxon>
        <taxon>Pseudarthrobacter</taxon>
    </lineage>
</organism>
<accession>F0M7Y3</accession>
<keyword evidence="1" id="KW-1133">Transmembrane helix</keyword>
<dbReference type="RefSeq" id="WP_013599478.1">
    <property type="nucleotide sequence ID" value="NC_015145.1"/>
</dbReference>
<feature type="transmembrane region" description="Helical" evidence="1">
    <location>
        <begin position="86"/>
        <end position="107"/>
    </location>
</feature>
<feature type="transmembrane region" description="Helical" evidence="1">
    <location>
        <begin position="127"/>
        <end position="146"/>
    </location>
</feature>
<evidence type="ECO:0000256" key="1">
    <source>
        <dbReference type="SAM" id="Phobius"/>
    </source>
</evidence>
<name>F0M7Y3_PSEPM</name>